<comment type="caution">
    <text evidence="2">The sequence shown here is derived from an EMBL/GenBank/DDBJ whole genome shotgun (WGS) entry which is preliminary data.</text>
</comment>
<organism evidence="2">
    <name type="scientific">Caulobacter sp. 602-2</name>
    <dbReference type="NCBI Taxonomy" id="2710887"/>
    <lineage>
        <taxon>Bacteria</taxon>
        <taxon>Pseudomonadati</taxon>
        <taxon>Pseudomonadota</taxon>
        <taxon>Alphaproteobacteria</taxon>
        <taxon>Caulobacterales</taxon>
        <taxon>Caulobacteraceae</taxon>
        <taxon>Caulobacter</taxon>
    </lineage>
</organism>
<sequence>MRRFGLPLALALTAAAIAQQAQAQSPTASKAAMEKLSACRAQTDSAARLACYDETVAGLLAAEKAGDLIVVDKETVTKAQRESFGLNLPSFSFGQKKEAAIEQVESTIREARRTPTGWRFLLEDGARWEQIDTEALPLPPRVGAKVTIRRAALGSYMLTVNGRAIRVERVN</sequence>
<evidence type="ECO:0000256" key="1">
    <source>
        <dbReference type="SAM" id="SignalP"/>
    </source>
</evidence>
<keyword evidence="1" id="KW-0732">Signal</keyword>
<dbReference type="InterPro" id="IPR016987">
    <property type="entry name" value="UCP023238"/>
</dbReference>
<dbReference type="EMBL" id="JAAKGT010000005">
    <property type="protein sequence ID" value="NGM50489.1"/>
    <property type="molecule type" value="Genomic_DNA"/>
</dbReference>
<proteinExistence type="predicted"/>
<name>A0A6G4QYF6_9CAUL</name>
<evidence type="ECO:0000313" key="2">
    <source>
        <dbReference type="EMBL" id="NGM50489.1"/>
    </source>
</evidence>
<feature type="signal peptide" evidence="1">
    <location>
        <begin position="1"/>
        <end position="23"/>
    </location>
</feature>
<accession>A0A6G4QYF6</accession>
<reference evidence="2" key="1">
    <citation type="submission" date="2020-02" db="EMBL/GenBank/DDBJ databases">
        <authorList>
            <person name="Gao J."/>
            <person name="Sun J."/>
        </authorList>
    </citation>
    <scope>NUCLEOTIDE SEQUENCE</scope>
    <source>
        <strain evidence="2">602-2</strain>
    </source>
</reference>
<feature type="chain" id="PRO_5026199791" evidence="1">
    <location>
        <begin position="24"/>
        <end position="171"/>
    </location>
</feature>
<dbReference type="AlphaFoldDB" id="A0A6G4QYF6"/>
<protein>
    <submittedName>
        <fullName evidence="2">Uncharacterized protein</fullName>
    </submittedName>
</protein>
<gene>
    <name evidence="2" type="ORF">G5B46_12800</name>
</gene>
<dbReference type="RefSeq" id="WP_165259165.1">
    <property type="nucleotide sequence ID" value="NZ_JAAKGT010000005.1"/>
</dbReference>
<dbReference type="PIRSF" id="PIRSF032038">
    <property type="entry name" value="UCP023238"/>
    <property type="match status" value="1"/>
</dbReference>